<dbReference type="OrthoDB" id="1301291at2759"/>
<feature type="domain" description="FBD" evidence="1">
    <location>
        <begin position="125"/>
        <end position="156"/>
    </location>
</feature>
<evidence type="ECO:0000313" key="2">
    <source>
        <dbReference type="Proteomes" id="UP000790787"/>
    </source>
</evidence>
<reference key="1">
    <citation type="journal article" date="2014" name="Nat. Commun.">
        <title>The tobacco genome sequence and its comparison with those of tomato and potato.</title>
        <authorList>
            <person name="Sierro N."/>
            <person name="Battey J.N."/>
            <person name="Ouadi S."/>
            <person name="Bakaher N."/>
            <person name="Bovet L."/>
            <person name="Willig A."/>
            <person name="Goepfert S."/>
            <person name="Peitsch M.C."/>
            <person name="Ivanov N.V."/>
        </authorList>
    </citation>
    <scope>NUCLEOTIDE SEQUENCE [LARGE SCALE GENOMIC DNA]</scope>
    <source>
        <strain>cv. TN90</strain>
    </source>
</reference>
<dbReference type="SUPFAM" id="SSF52047">
    <property type="entry name" value="RNI-like"/>
    <property type="match status" value="1"/>
</dbReference>
<dbReference type="GeneID" id="107804893"/>
<dbReference type="Pfam" id="PF08387">
    <property type="entry name" value="FBD"/>
    <property type="match status" value="1"/>
</dbReference>
<dbReference type="KEGG" id="nta:107804893"/>
<dbReference type="PANTHER" id="PTHR34145:SF28">
    <property type="entry name" value="F-BOX DOMAIN-CONTAINING PROTEIN"/>
    <property type="match status" value="1"/>
</dbReference>
<evidence type="ECO:0000259" key="1">
    <source>
        <dbReference type="Pfam" id="PF08387"/>
    </source>
</evidence>
<evidence type="ECO:0000313" key="4">
    <source>
        <dbReference type="RefSeq" id="XP_016484324.1"/>
    </source>
</evidence>
<dbReference type="PANTHER" id="PTHR34145">
    <property type="entry name" value="OS02G0105600 PROTEIN"/>
    <property type="match status" value="1"/>
</dbReference>
<dbReference type="InterPro" id="IPR053772">
    <property type="entry name" value="At1g61320/At1g61330-like"/>
</dbReference>
<evidence type="ECO:0000313" key="3">
    <source>
        <dbReference type="RefSeq" id="XP_016484323.1"/>
    </source>
</evidence>
<dbReference type="InterPro" id="IPR032675">
    <property type="entry name" value="LRR_dom_sf"/>
</dbReference>
<dbReference type="InterPro" id="IPR006566">
    <property type="entry name" value="FBD"/>
</dbReference>
<dbReference type="RefSeq" id="XP_016484324.1">
    <property type="nucleotide sequence ID" value="XM_016628838.1"/>
</dbReference>
<dbReference type="RefSeq" id="XP_016484323.1">
    <property type="nucleotide sequence ID" value="XM_016628837.1"/>
</dbReference>
<proteinExistence type="predicted"/>
<sequence length="210" mass="23797">MLEKVTVSINSRVLPDPPPGCSNFTKFFNYMPSLQELDLRGSVLEYLILGGLPKSPPTALNNVKSLSISSISFRNVEEVTCAVYLIKSCRKLEQLTIECESVDNIVEPVVQFLQAQSSSYGALKLQRVHMNMFIGVEMEMEFVKFILASAPILEEIFIWNFAYLLPRPGAQIMDEIKQFSRASPNVEEVEVEDCVRIEALEAMEVRDFDY</sequence>
<dbReference type="AlphaFoldDB" id="A0A1S4B632"/>
<organism evidence="4">
    <name type="scientific">Nicotiana tabacum</name>
    <name type="common">Common tobacco</name>
    <dbReference type="NCBI Taxonomy" id="4097"/>
    <lineage>
        <taxon>Eukaryota</taxon>
        <taxon>Viridiplantae</taxon>
        <taxon>Streptophyta</taxon>
        <taxon>Embryophyta</taxon>
        <taxon>Tracheophyta</taxon>
        <taxon>Spermatophyta</taxon>
        <taxon>Magnoliopsida</taxon>
        <taxon>eudicotyledons</taxon>
        <taxon>Gunneridae</taxon>
        <taxon>Pentapetalae</taxon>
        <taxon>asterids</taxon>
        <taxon>lamiids</taxon>
        <taxon>Solanales</taxon>
        <taxon>Solanaceae</taxon>
        <taxon>Nicotianoideae</taxon>
        <taxon>Nicotianeae</taxon>
        <taxon>Nicotiana</taxon>
    </lineage>
</organism>
<dbReference type="Proteomes" id="UP000790787">
    <property type="component" value="Chromosome 1"/>
</dbReference>
<keyword evidence="2" id="KW-1185">Reference proteome</keyword>
<accession>A0A1S4B632</accession>
<dbReference type="OMA" id="LQRVHMN"/>
<reference evidence="3 4" key="2">
    <citation type="submission" date="2025-04" db="UniProtKB">
        <authorList>
            <consortium name="RefSeq"/>
        </authorList>
    </citation>
    <scope>IDENTIFICATION</scope>
</reference>
<gene>
    <name evidence="3 4" type="primary">LOC107804893</name>
</gene>
<dbReference type="Gene3D" id="3.80.10.10">
    <property type="entry name" value="Ribonuclease Inhibitor"/>
    <property type="match status" value="1"/>
</dbReference>
<protein>
    <submittedName>
        <fullName evidence="3 4">F-box/FBD/LRR-repeat protein At1g13570-like</fullName>
    </submittedName>
</protein>
<name>A0A1S4B632_TOBAC</name>
<dbReference type="PaxDb" id="4097-A0A1S4B632"/>